<dbReference type="Pfam" id="PF01292">
    <property type="entry name" value="Ni_hydr_CYTB"/>
    <property type="match status" value="1"/>
</dbReference>
<evidence type="ECO:0000259" key="13">
    <source>
        <dbReference type="Pfam" id="PF01292"/>
    </source>
</evidence>
<dbReference type="InterPro" id="IPR052168">
    <property type="entry name" value="Cytochrome_b561_oxidase"/>
</dbReference>
<proteinExistence type="inferred from homology"/>
<dbReference type="EMBL" id="LAZR01000010">
    <property type="protein sequence ID" value="KKO08117.1"/>
    <property type="molecule type" value="Genomic_DNA"/>
</dbReference>
<evidence type="ECO:0000256" key="7">
    <source>
        <dbReference type="ARBA" id="ARBA00022982"/>
    </source>
</evidence>
<evidence type="ECO:0000256" key="2">
    <source>
        <dbReference type="ARBA" id="ARBA00022448"/>
    </source>
</evidence>
<keyword evidence="2" id="KW-0813">Transport</keyword>
<evidence type="ECO:0000256" key="4">
    <source>
        <dbReference type="ARBA" id="ARBA00022617"/>
    </source>
</evidence>
<keyword evidence="5 12" id="KW-0812">Transmembrane</keyword>
<keyword evidence="7" id="KW-0249">Electron transport</keyword>
<dbReference type="AlphaFoldDB" id="A0A0F9Y813"/>
<dbReference type="PANTHER" id="PTHR30529">
    <property type="entry name" value="CYTOCHROME B561"/>
    <property type="match status" value="1"/>
</dbReference>
<accession>A0A0F9Y813</accession>
<keyword evidence="10 12" id="KW-0472">Membrane</keyword>
<comment type="caution">
    <text evidence="14">The sequence shown here is derived from an EMBL/GenBank/DDBJ whole genome shotgun (WGS) entry which is preliminary data.</text>
</comment>
<keyword evidence="4" id="KW-0349">Heme</keyword>
<dbReference type="InterPro" id="IPR016174">
    <property type="entry name" value="Di-haem_cyt_TM"/>
</dbReference>
<dbReference type="GO" id="GO:0046872">
    <property type="term" value="F:metal ion binding"/>
    <property type="evidence" value="ECO:0007669"/>
    <property type="project" value="UniProtKB-KW"/>
</dbReference>
<reference evidence="14" key="1">
    <citation type="journal article" date="2015" name="Nature">
        <title>Complex archaea that bridge the gap between prokaryotes and eukaryotes.</title>
        <authorList>
            <person name="Spang A."/>
            <person name="Saw J.H."/>
            <person name="Jorgensen S.L."/>
            <person name="Zaremba-Niedzwiedzka K."/>
            <person name="Martijn J."/>
            <person name="Lind A.E."/>
            <person name="van Eijk R."/>
            <person name="Schleper C."/>
            <person name="Guy L."/>
            <person name="Ettema T.J."/>
        </authorList>
    </citation>
    <scope>NUCLEOTIDE SEQUENCE</scope>
</reference>
<sequence length="189" mass="21190">MPLRNTAHRYGWISIFLHWLMAIGVFALAALGLWMTDLTYYSPYYTSAPFWHKSIGLLLAALLVLRLGWRLANLKLEAVPGHKPWEIALSAWVHLLLYLLLGIIVMSGYLISTAKGQGISLFGWFEVPALVTGLPEQADRAGAVHYWMAMGVLGLVALHALGAFKHHLLDRDDTLRRMLGMRLKNAKES</sequence>
<dbReference type="InterPro" id="IPR011577">
    <property type="entry name" value="Cyt_b561_bac/Ni-Hgenase"/>
</dbReference>
<keyword evidence="9" id="KW-0408">Iron</keyword>
<protein>
    <recommendedName>
        <fullName evidence="13">Cytochrome b561 bacterial/Ni-hydrogenase domain-containing protein</fullName>
    </recommendedName>
</protein>
<evidence type="ECO:0000256" key="11">
    <source>
        <dbReference type="ARBA" id="ARBA00037975"/>
    </source>
</evidence>
<dbReference type="GO" id="GO:0022904">
    <property type="term" value="P:respiratory electron transport chain"/>
    <property type="evidence" value="ECO:0007669"/>
    <property type="project" value="InterPro"/>
</dbReference>
<feature type="transmembrane region" description="Helical" evidence="12">
    <location>
        <begin position="89"/>
        <end position="111"/>
    </location>
</feature>
<keyword evidence="8 12" id="KW-1133">Transmembrane helix</keyword>
<evidence type="ECO:0000256" key="8">
    <source>
        <dbReference type="ARBA" id="ARBA00022989"/>
    </source>
</evidence>
<dbReference type="SUPFAM" id="SSF81342">
    <property type="entry name" value="Transmembrane di-heme cytochromes"/>
    <property type="match status" value="1"/>
</dbReference>
<evidence type="ECO:0000256" key="6">
    <source>
        <dbReference type="ARBA" id="ARBA00022723"/>
    </source>
</evidence>
<feature type="transmembrane region" description="Helical" evidence="12">
    <location>
        <begin position="144"/>
        <end position="164"/>
    </location>
</feature>
<dbReference type="Gene3D" id="1.20.950.20">
    <property type="entry name" value="Transmembrane di-heme cytochromes, Chain C"/>
    <property type="match status" value="1"/>
</dbReference>
<evidence type="ECO:0000256" key="5">
    <source>
        <dbReference type="ARBA" id="ARBA00022692"/>
    </source>
</evidence>
<evidence type="ECO:0000313" key="14">
    <source>
        <dbReference type="EMBL" id="KKO08117.1"/>
    </source>
</evidence>
<feature type="transmembrane region" description="Helical" evidence="12">
    <location>
        <begin position="50"/>
        <end position="69"/>
    </location>
</feature>
<comment type="similarity">
    <text evidence="11">Belongs to the cytochrome b561 family.</text>
</comment>
<evidence type="ECO:0000256" key="10">
    <source>
        <dbReference type="ARBA" id="ARBA00023136"/>
    </source>
</evidence>
<dbReference type="GO" id="GO:0009055">
    <property type="term" value="F:electron transfer activity"/>
    <property type="evidence" value="ECO:0007669"/>
    <property type="project" value="InterPro"/>
</dbReference>
<dbReference type="GO" id="GO:0005886">
    <property type="term" value="C:plasma membrane"/>
    <property type="evidence" value="ECO:0007669"/>
    <property type="project" value="UniProtKB-SubCell"/>
</dbReference>
<feature type="transmembrane region" description="Helical" evidence="12">
    <location>
        <begin position="12"/>
        <end position="35"/>
    </location>
</feature>
<gene>
    <name evidence="14" type="ORF">LCGC14_0048120</name>
</gene>
<keyword evidence="3" id="KW-1003">Cell membrane</keyword>
<dbReference type="PANTHER" id="PTHR30529:SF1">
    <property type="entry name" value="CYTOCHROME B561 HOMOLOG 2"/>
    <property type="match status" value="1"/>
</dbReference>
<evidence type="ECO:0000256" key="3">
    <source>
        <dbReference type="ARBA" id="ARBA00022475"/>
    </source>
</evidence>
<keyword evidence="6" id="KW-0479">Metal-binding</keyword>
<evidence type="ECO:0000256" key="12">
    <source>
        <dbReference type="SAM" id="Phobius"/>
    </source>
</evidence>
<dbReference type="GO" id="GO:0020037">
    <property type="term" value="F:heme binding"/>
    <property type="evidence" value="ECO:0007669"/>
    <property type="project" value="TreeGrafter"/>
</dbReference>
<evidence type="ECO:0000256" key="9">
    <source>
        <dbReference type="ARBA" id="ARBA00023004"/>
    </source>
</evidence>
<name>A0A0F9Y813_9ZZZZ</name>
<organism evidence="14">
    <name type="scientific">marine sediment metagenome</name>
    <dbReference type="NCBI Taxonomy" id="412755"/>
    <lineage>
        <taxon>unclassified sequences</taxon>
        <taxon>metagenomes</taxon>
        <taxon>ecological metagenomes</taxon>
    </lineage>
</organism>
<comment type="subcellular location">
    <subcellularLocation>
        <location evidence="1">Cell membrane</location>
        <topology evidence="1">Multi-pass membrane protein</topology>
    </subcellularLocation>
</comment>
<feature type="domain" description="Cytochrome b561 bacterial/Ni-hydrogenase" evidence="13">
    <location>
        <begin position="9"/>
        <end position="180"/>
    </location>
</feature>
<evidence type="ECO:0000256" key="1">
    <source>
        <dbReference type="ARBA" id="ARBA00004651"/>
    </source>
</evidence>